<dbReference type="KEGG" id="jeo:JMA_35490"/>
<keyword evidence="2" id="KW-1185">Reference proteome</keyword>
<dbReference type="Proteomes" id="UP000031449">
    <property type="component" value="Chromosome"/>
</dbReference>
<reference evidence="1 2" key="1">
    <citation type="submission" date="2014-08" db="EMBL/GenBank/DDBJ databases">
        <title>Complete genome of a marine bacteria Jeotgalibacillus malaysiensis.</title>
        <authorList>
            <person name="Yaakop A.S."/>
            <person name="Chan K.-G."/>
            <person name="Goh K.M."/>
        </authorList>
    </citation>
    <scope>NUCLEOTIDE SEQUENCE [LARGE SCALE GENOMIC DNA]</scope>
    <source>
        <strain evidence="1 2">D5</strain>
    </source>
</reference>
<sequence>MAINRKQCPSCGAKNAVKILYGEPTYEAYLESEKGNLQLGGCCVSPDSPDYHCKNCGHEWTRE</sequence>
<dbReference type="STRING" id="1508404.JMA_35490"/>
<evidence type="ECO:0000313" key="1">
    <source>
        <dbReference type="EMBL" id="AJD92866.1"/>
    </source>
</evidence>
<name>A0A0B5AS33_9BACL</name>
<organism evidence="1 2">
    <name type="scientific">Jeotgalibacillus malaysiensis</name>
    <dbReference type="NCBI Taxonomy" id="1508404"/>
    <lineage>
        <taxon>Bacteria</taxon>
        <taxon>Bacillati</taxon>
        <taxon>Bacillota</taxon>
        <taxon>Bacilli</taxon>
        <taxon>Bacillales</taxon>
        <taxon>Caryophanaceae</taxon>
        <taxon>Jeotgalibacillus</taxon>
    </lineage>
</organism>
<dbReference type="HOGENOM" id="CLU_193687_0_0_9"/>
<dbReference type="EMBL" id="CP009416">
    <property type="protein sequence ID" value="AJD92866.1"/>
    <property type="molecule type" value="Genomic_DNA"/>
</dbReference>
<evidence type="ECO:0000313" key="2">
    <source>
        <dbReference type="Proteomes" id="UP000031449"/>
    </source>
</evidence>
<gene>
    <name evidence="1" type="ORF">JMA_35490</name>
</gene>
<protein>
    <submittedName>
        <fullName evidence="1">Uncharacterized protein</fullName>
    </submittedName>
</protein>
<accession>A0A0B5AS33</accession>
<dbReference type="BioCyc" id="JESP1508404:G14D9-12830-MONOMER"/>
<dbReference type="AlphaFoldDB" id="A0A0B5AS33"/>
<dbReference type="OrthoDB" id="4979632at2"/>
<proteinExistence type="predicted"/>